<name>A0A1Y1JGB0_PLAGO</name>
<organism evidence="1 2">
    <name type="scientific">Plasmodium gonderi</name>
    <dbReference type="NCBI Taxonomy" id="77519"/>
    <lineage>
        <taxon>Eukaryota</taxon>
        <taxon>Sar</taxon>
        <taxon>Alveolata</taxon>
        <taxon>Apicomplexa</taxon>
        <taxon>Aconoidasida</taxon>
        <taxon>Haemosporida</taxon>
        <taxon>Plasmodiidae</taxon>
        <taxon>Plasmodium</taxon>
        <taxon>Plasmodium (Plasmodium)</taxon>
    </lineage>
</organism>
<proteinExistence type="predicted"/>
<comment type="caution">
    <text evidence="1">The sequence shown here is derived from an EMBL/GenBank/DDBJ whole genome shotgun (WGS) entry which is preliminary data.</text>
</comment>
<sequence>MIILSSGKSNRKYDNNANSVPNELILRTERIIAENETPNLLGDDFFTFEHEKDEKLQKDDSPYLKVYNDINELNKLSVSSTKLWRNLIQNMKEDYDKRTNKMDDKWKNFMWNMIWEKHYLQNVHRLINKALQDLNNPVTKKEEIINQWFQWTEEGLEIYLKCINDLWNNVVSNKLAKNMNNQQAISDITEVLKKQLHSKENENET</sequence>
<dbReference type="EMBL" id="BDQF01000012">
    <property type="protein sequence ID" value="GAW81559.1"/>
    <property type="molecule type" value="Genomic_DNA"/>
</dbReference>
<dbReference type="RefSeq" id="XP_028544148.1">
    <property type="nucleotide sequence ID" value="XM_028688347.1"/>
</dbReference>
<dbReference type="OMA" id="CINDLWN"/>
<evidence type="ECO:0000313" key="1">
    <source>
        <dbReference type="EMBL" id="GAW81559.1"/>
    </source>
</evidence>
<dbReference type="InterPro" id="IPR006496">
    <property type="entry name" value="CHP01606_Plasmodium_spp"/>
</dbReference>
<dbReference type="Pfam" id="PF09688">
    <property type="entry name" value="Wx5_PLAF3D7"/>
    <property type="match status" value="1"/>
</dbReference>
<protein>
    <recommendedName>
        <fullName evidence="3">Plasmodium RESA N-terminal domain-containing protein</fullName>
    </recommendedName>
</protein>
<dbReference type="GeneID" id="39748282"/>
<dbReference type="Proteomes" id="UP000195521">
    <property type="component" value="Unassembled WGS sequence"/>
</dbReference>
<reference evidence="2" key="1">
    <citation type="submission" date="2017-04" db="EMBL/GenBank/DDBJ databases">
        <title>Plasmodium gonderi genome.</title>
        <authorList>
            <person name="Arisue N."/>
            <person name="Honma H."/>
            <person name="Kawai S."/>
            <person name="Tougan T."/>
            <person name="Tanabe K."/>
            <person name="Horii T."/>
        </authorList>
    </citation>
    <scope>NUCLEOTIDE SEQUENCE [LARGE SCALE GENOMIC DNA]</scope>
    <source>
        <strain evidence="2">ATCC 30045</strain>
    </source>
</reference>
<accession>A0A1Y1JGB0</accession>
<evidence type="ECO:0008006" key="3">
    <source>
        <dbReference type="Google" id="ProtNLM"/>
    </source>
</evidence>
<gene>
    <name evidence="1" type="ORF">PGO_110030</name>
</gene>
<dbReference type="OrthoDB" id="387161at2759"/>
<keyword evidence="2" id="KW-1185">Reference proteome</keyword>
<dbReference type="NCBIfam" id="TIGR01609">
    <property type="entry name" value="PF_unchar_267"/>
    <property type="match status" value="1"/>
</dbReference>
<dbReference type="AlphaFoldDB" id="A0A1Y1JGB0"/>
<evidence type="ECO:0000313" key="2">
    <source>
        <dbReference type="Proteomes" id="UP000195521"/>
    </source>
</evidence>